<dbReference type="AlphaFoldDB" id="N2ACV4"/>
<name>N2ACV4_9FIRM</name>
<dbReference type="SUPFAM" id="SSF47370">
    <property type="entry name" value="Bromodomain"/>
    <property type="match status" value="1"/>
</dbReference>
<keyword evidence="2" id="KW-1185">Reference proteome</keyword>
<dbReference type="Gene3D" id="1.20.920.10">
    <property type="entry name" value="Bromodomain-like"/>
    <property type="match status" value="1"/>
</dbReference>
<dbReference type="EMBL" id="AQFT01000099">
    <property type="protein sequence ID" value="EMZ24298.1"/>
    <property type="molecule type" value="Genomic_DNA"/>
</dbReference>
<sequence length="63" mass="7118">MKTKQHASWKRKSAEKTLVERRYGTVSAVAADVDLVCNICCTVNGPDSATFRFSSRQMRFQCC</sequence>
<evidence type="ECO:0000313" key="2">
    <source>
        <dbReference type="Proteomes" id="UP000012589"/>
    </source>
</evidence>
<reference evidence="1 2" key="1">
    <citation type="journal article" date="2014" name="Genome Announc.">
        <title>Draft genome sequences of the altered schaedler flora, a defined bacterial community from gnotobiotic mice.</title>
        <authorList>
            <person name="Wannemuehler M.J."/>
            <person name="Overstreet A.M."/>
            <person name="Ward D.V."/>
            <person name="Phillips G.J."/>
        </authorList>
    </citation>
    <scope>NUCLEOTIDE SEQUENCE [LARGE SCALE GENOMIC DNA]</scope>
    <source>
        <strain evidence="1 2">ASF492</strain>
    </source>
</reference>
<comment type="caution">
    <text evidence="1">The sequence shown here is derived from an EMBL/GenBank/DDBJ whole genome shotgun (WGS) entry which is preliminary data.</text>
</comment>
<evidence type="ECO:0000313" key="1">
    <source>
        <dbReference type="EMBL" id="EMZ24298.1"/>
    </source>
</evidence>
<protein>
    <submittedName>
        <fullName evidence="1">Uncharacterized protein</fullName>
    </submittedName>
</protein>
<accession>N2ACV4</accession>
<dbReference type="InterPro" id="IPR036427">
    <property type="entry name" value="Bromodomain-like_sf"/>
</dbReference>
<proteinExistence type="predicted"/>
<dbReference type="Proteomes" id="UP000012589">
    <property type="component" value="Unassembled WGS sequence"/>
</dbReference>
<dbReference type="HOGENOM" id="CLU_2879157_0_0_9"/>
<organism evidence="1 2">
    <name type="scientific">Eubacterium plexicaudatum ASF492</name>
    <dbReference type="NCBI Taxonomy" id="1235802"/>
    <lineage>
        <taxon>Bacteria</taxon>
        <taxon>Bacillati</taxon>
        <taxon>Bacillota</taxon>
        <taxon>Clostridia</taxon>
        <taxon>Eubacteriales</taxon>
        <taxon>Eubacteriaceae</taxon>
        <taxon>Eubacterium</taxon>
    </lineage>
</organism>
<gene>
    <name evidence="1" type="ORF">C823_03255</name>
</gene>